<reference evidence="3" key="1">
    <citation type="submission" date="2016-06" db="EMBL/GenBank/DDBJ databases">
        <authorList>
            <person name="Varghese N."/>
            <person name="Submissions Spin"/>
        </authorList>
    </citation>
    <scope>NUCLEOTIDE SEQUENCE [LARGE SCALE GENOMIC DNA]</scope>
    <source>
        <strain evidence="3">DSM 44814</strain>
    </source>
</reference>
<name>A0A1C6TQA2_9ACTN</name>
<dbReference type="EMBL" id="FMHY01000002">
    <property type="protein sequence ID" value="SCL44015.1"/>
    <property type="molecule type" value="Genomic_DNA"/>
</dbReference>
<gene>
    <name evidence="1" type="ORF">GA0070604_0013</name>
    <name evidence="2" type="ORF">GA0070604_0145</name>
</gene>
<evidence type="ECO:0000313" key="2">
    <source>
        <dbReference type="EMBL" id="SCL44015.1"/>
    </source>
</evidence>
<keyword evidence="3" id="KW-1185">Reference proteome</keyword>
<dbReference type="Proteomes" id="UP000199696">
    <property type="component" value="Unassembled WGS sequence"/>
</dbReference>
<evidence type="ECO:0000313" key="3">
    <source>
        <dbReference type="Proteomes" id="UP000199696"/>
    </source>
</evidence>
<accession>A0A1C6TQA2</accession>
<dbReference type="RefSeq" id="WP_141721189.1">
    <property type="nucleotide sequence ID" value="NZ_FMHY01000001.1"/>
</dbReference>
<sequence>MGRRAETAAAVLQLVITVCIGGALIVAGVTQPSTPAPAHRVQHIRPATEAEERQWEVNHLADVLEACAARPTCDQSVP</sequence>
<evidence type="ECO:0000313" key="1">
    <source>
        <dbReference type="EMBL" id="SCL43801.1"/>
    </source>
</evidence>
<proteinExistence type="predicted"/>
<dbReference type="EMBL" id="FMHY01000001">
    <property type="protein sequence ID" value="SCL43801.1"/>
    <property type="molecule type" value="Genomic_DNA"/>
</dbReference>
<dbReference type="STRING" id="227316.GA0070604_0013"/>
<reference evidence="1" key="2">
    <citation type="submission" date="2016-06" db="EMBL/GenBank/DDBJ databases">
        <authorList>
            <person name="Kjaerup R.B."/>
            <person name="Dalgaard T.S."/>
            <person name="Juul-Madsen H.R."/>
        </authorList>
    </citation>
    <scope>NUCLEOTIDE SEQUENCE [LARGE SCALE GENOMIC DNA]</scope>
    <source>
        <strain evidence="1">DSM 44814</strain>
    </source>
</reference>
<protein>
    <submittedName>
        <fullName evidence="1">Uncharacterized protein</fullName>
    </submittedName>
</protein>
<dbReference type="AlphaFoldDB" id="A0A1C6TQA2"/>
<organism evidence="1 3">
    <name type="scientific">Micromonospora eburnea</name>
    <dbReference type="NCBI Taxonomy" id="227316"/>
    <lineage>
        <taxon>Bacteria</taxon>
        <taxon>Bacillati</taxon>
        <taxon>Actinomycetota</taxon>
        <taxon>Actinomycetes</taxon>
        <taxon>Micromonosporales</taxon>
        <taxon>Micromonosporaceae</taxon>
        <taxon>Micromonospora</taxon>
    </lineage>
</organism>